<dbReference type="EMBL" id="MLBF01000003">
    <property type="protein sequence ID" value="OLN33291.1"/>
    <property type="molecule type" value="Genomic_DNA"/>
</dbReference>
<gene>
    <name evidence="2" type="ORF">DSOL_0537</name>
</gene>
<keyword evidence="1" id="KW-1133">Transmembrane helix</keyword>
<protein>
    <submittedName>
        <fullName evidence="2">Uncharacterized protein</fullName>
    </submittedName>
</protein>
<name>A0A1Q8R147_9FIRM</name>
<organism evidence="2 3">
    <name type="scientific">Desulfosporosinus metallidurans</name>
    <dbReference type="NCBI Taxonomy" id="1888891"/>
    <lineage>
        <taxon>Bacteria</taxon>
        <taxon>Bacillati</taxon>
        <taxon>Bacillota</taxon>
        <taxon>Clostridia</taxon>
        <taxon>Eubacteriales</taxon>
        <taxon>Desulfitobacteriaceae</taxon>
        <taxon>Desulfosporosinus</taxon>
    </lineage>
</organism>
<proteinExistence type="predicted"/>
<keyword evidence="1" id="KW-0812">Transmembrane</keyword>
<comment type="caution">
    <text evidence="2">The sequence shown here is derived from an EMBL/GenBank/DDBJ whole genome shotgun (WGS) entry which is preliminary data.</text>
</comment>
<keyword evidence="1" id="KW-0472">Membrane</keyword>
<keyword evidence="3" id="KW-1185">Reference proteome</keyword>
<dbReference type="Proteomes" id="UP000186102">
    <property type="component" value="Unassembled WGS sequence"/>
</dbReference>
<dbReference type="STRING" id="1888891.DSOL_0537"/>
<dbReference type="RefSeq" id="WP_075363360.1">
    <property type="nucleotide sequence ID" value="NZ_MLBF01000003.1"/>
</dbReference>
<reference evidence="2 3" key="1">
    <citation type="submission" date="2016-09" db="EMBL/GenBank/DDBJ databases">
        <title>Complete genome of Desulfosporosinus sp. OL.</title>
        <authorList>
            <person name="Mardanov A."/>
            <person name="Beletsky A."/>
            <person name="Panova A."/>
            <person name="Karnachuk O."/>
            <person name="Ravin N."/>
        </authorList>
    </citation>
    <scope>NUCLEOTIDE SEQUENCE [LARGE SCALE GENOMIC DNA]</scope>
    <source>
        <strain evidence="2 3">OL</strain>
    </source>
</reference>
<sequence>MSWFKKKLSAERFGELLYSEVLKLTKDFVANNENYPTYNLDKDKWNVIYTEVLYLYLSMSIYLIERRTFTDKQLSKIFEVIMDCTEKLFVNYYKLNIETAKESIRLLNGRHAQYLKLIEELQNNSGDKLPSMGRIIVSNLRGEDTWDALLALTAFEHFTAIMQRISKIISELESQM</sequence>
<accession>A0A1Q8R147</accession>
<evidence type="ECO:0000313" key="3">
    <source>
        <dbReference type="Proteomes" id="UP000186102"/>
    </source>
</evidence>
<dbReference type="AlphaFoldDB" id="A0A1Q8R147"/>
<evidence type="ECO:0000313" key="2">
    <source>
        <dbReference type="EMBL" id="OLN33291.1"/>
    </source>
</evidence>
<evidence type="ECO:0000256" key="1">
    <source>
        <dbReference type="SAM" id="Phobius"/>
    </source>
</evidence>
<feature type="transmembrane region" description="Helical" evidence="1">
    <location>
        <begin position="47"/>
        <end position="64"/>
    </location>
</feature>